<dbReference type="AlphaFoldDB" id="A0A391NJA8"/>
<feature type="compositionally biased region" description="Polar residues" evidence="1">
    <location>
        <begin position="338"/>
        <end position="351"/>
    </location>
</feature>
<feature type="region of interest" description="Disordered" evidence="1">
    <location>
        <begin position="571"/>
        <end position="601"/>
    </location>
</feature>
<feature type="compositionally biased region" description="Polar residues" evidence="1">
    <location>
        <begin position="227"/>
        <end position="248"/>
    </location>
</feature>
<sequence>MPREQLGKSHLPDVIDFSKQEEITFAPIVFPDLDLDNIEVAPEPRNPDAGHRVATQYDTAVDVPTPLQVPPSRYTPAVNIGSLLAAAPPVPDPGYAVPILRPQETHPKPRLRTTKPQPRRAENTRPKAKPKVSPRPQPKPVQRRVPSRSATRSPKRVSPPVPRLQSVTRASPPRRPSISPIPRLDVALSPHNVHSLVSRGIGAPTPRAMHSVALSPHERHVEASVTPRASTVSPQIPPQQVSEATATYTPPRPEIESQREEREEVVHTDAGTQVTQETEVVTAPRRVVPPRVSPPRSTRRVRYELCPRCVFHAHAQPLPPRRSPSVAPPPLTRLSMPPSVNQVSAPVQSQPEPEHEPEDDSGFMHLLEERVREKLREEAMRVRVMQRLQAMLAETPVEEEVREETAVPVEMIAAGDIPATPVVTAPRVLSHSVALSPHPQRPQPLVFRSPSPSPTPPPAVTTVSVALSPHRVPSPVRVSTPLSPPPPAATEIRVLARPEPRKAPARTEVATQMVVEEPTPYSHVTVTQLVREPRRVPRERSISPIPVALPCSSPPSAHSIGLSPICPPPLRLTPEPVPSHVSEPEQTQDVEPPLPLSVSQSLDEPSIGEVWPRYDRARAQFLVGEGLNAGPLADESTLSDETSLLAHYSDANSSILPDTYMGASHSLSLGEIPASDLHWLNR</sequence>
<feature type="compositionally biased region" description="Pro residues" evidence="1">
    <location>
        <begin position="317"/>
        <end position="331"/>
    </location>
</feature>
<organism evidence="2 3">
    <name type="scientific">Kipferlia bialata</name>
    <dbReference type="NCBI Taxonomy" id="797122"/>
    <lineage>
        <taxon>Eukaryota</taxon>
        <taxon>Metamonada</taxon>
        <taxon>Carpediemonas-like organisms</taxon>
        <taxon>Kipferlia</taxon>
    </lineage>
</organism>
<feature type="region of interest" description="Disordered" evidence="1">
    <location>
        <begin position="315"/>
        <end position="361"/>
    </location>
</feature>
<evidence type="ECO:0000313" key="2">
    <source>
        <dbReference type="EMBL" id="GCA62085.1"/>
    </source>
</evidence>
<feature type="region of interest" description="Disordered" evidence="1">
    <location>
        <begin position="223"/>
        <end position="279"/>
    </location>
</feature>
<accession>A0A391NJA8</accession>
<keyword evidence="3" id="KW-1185">Reference proteome</keyword>
<evidence type="ECO:0000313" key="3">
    <source>
        <dbReference type="Proteomes" id="UP000265618"/>
    </source>
</evidence>
<dbReference type="EMBL" id="BDIP01000150">
    <property type="protein sequence ID" value="GCA62085.1"/>
    <property type="molecule type" value="Genomic_DNA"/>
</dbReference>
<feature type="region of interest" description="Disordered" evidence="1">
    <location>
        <begin position="434"/>
        <end position="462"/>
    </location>
</feature>
<protein>
    <submittedName>
        <fullName evidence="2">Uncharacterized protein</fullName>
    </submittedName>
</protein>
<feature type="region of interest" description="Disordered" evidence="1">
    <location>
        <begin position="95"/>
        <end position="183"/>
    </location>
</feature>
<reference evidence="2 3" key="1">
    <citation type="journal article" date="2018" name="PLoS ONE">
        <title>The draft genome of Kipferlia bialata reveals reductive genome evolution in fornicate parasites.</title>
        <authorList>
            <person name="Tanifuji G."/>
            <person name="Takabayashi S."/>
            <person name="Kume K."/>
            <person name="Takagi M."/>
            <person name="Nakayama T."/>
            <person name="Kamikawa R."/>
            <person name="Inagaki Y."/>
            <person name="Hashimoto T."/>
        </authorList>
    </citation>
    <scope>NUCLEOTIDE SEQUENCE [LARGE SCALE GENOMIC DNA]</scope>
    <source>
        <strain evidence="2">NY0173</strain>
    </source>
</reference>
<gene>
    <name evidence="2" type="ORF">KIPB_001129</name>
</gene>
<proteinExistence type="predicted"/>
<evidence type="ECO:0000256" key="1">
    <source>
        <dbReference type="SAM" id="MobiDB-lite"/>
    </source>
</evidence>
<name>A0A391NJA8_9EUKA</name>
<feature type="compositionally biased region" description="Basic and acidic residues" evidence="1">
    <location>
        <begin position="253"/>
        <end position="267"/>
    </location>
</feature>
<comment type="caution">
    <text evidence="2">The sequence shown here is derived from an EMBL/GenBank/DDBJ whole genome shotgun (WGS) entry which is preliminary data.</text>
</comment>
<dbReference type="Proteomes" id="UP000265618">
    <property type="component" value="Unassembled WGS sequence"/>
</dbReference>